<evidence type="ECO:0000256" key="1">
    <source>
        <dbReference type="ARBA" id="ARBA00004477"/>
    </source>
</evidence>
<evidence type="ECO:0000313" key="10">
    <source>
        <dbReference type="Proteomes" id="UP000594262"/>
    </source>
</evidence>
<feature type="transmembrane region" description="Helical" evidence="8">
    <location>
        <begin position="184"/>
        <end position="212"/>
    </location>
</feature>
<dbReference type="RefSeq" id="XP_066916895.1">
    <property type="nucleotide sequence ID" value="XM_067060794.1"/>
</dbReference>
<feature type="transmembrane region" description="Helical" evidence="8">
    <location>
        <begin position="7"/>
        <end position="26"/>
    </location>
</feature>
<proteinExistence type="predicted"/>
<comment type="subcellular location">
    <subcellularLocation>
        <location evidence="1">Endoplasmic reticulum membrane</location>
        <topology evidence="1">Multi-pass membrane protein</topology>
    </subcellularLocation>
</comment>
<dbReference type="OrthoDB" id="18585at2759"/>
<dbReference type="Proteomes" id="UP000594262">
    <property type="component" value="Unplaced"/>
</dbReference>
<evidence type="ECO:0008006" key="11">
    <source>
        <dbReference type="Google" id="ProtNLM"/>
    </source>
</evidence>
<accession>A0A7M5WUB1</accession>
<dbReference type="GeneID" id="136804056"/>
<dbReference type="AlphaFoldDB" id="A0A7M5WUB1"/>
<keyword evidence="10" id="KW-1185">Reference proteome</keyword>
<keyword evidence="3" id="KW-0337">GPI-anchor biosynthesis</keyword>
<dbReference type="GO" id="GO:0006506">
    <property type="term" value="P:GPI anchor biosynthetic process"/>
    <property type="evidence" value="ECO:0007669"/>
    <property type="project" value="UniProtKB-UniPathway"/>
</dbReference>
<feature type="transmembrane region" description="Helical" evidence="8">
    <location>
        <begin position="151"/>
        <end position="172"/>
    </location>
</feature>
<keyword evidence="4 8" id="KW-0812">Transmembrane</keyword>
<evidence type="ECO:0000256" key="4">
    <source>
        <dbReference type="ARBA" id="ARBA00022692"/>
    </source>
</evidence>
<comment type="pathway">
    <text evidence="2">Glycolipid biosynthesis; glycosylphosphatidylinositol-anchor biosynthesis.</text>
</comment>
<evidence type="ECO:0000256" key="5">
    <source>
        <dbReference type="ARBA" id="ARBA00022824"/>
    </source>
</evidence>
<protein>
    <recommendedName>
        <fullName evidence="11">Phosphatidylinositol-glycan biosynthesis class F protein</fullName>
    </recommendedName>
</protein>
<dbReference type="GO" id="GO:0005789">
    <property type="term" value="C:endoplasmic reticulum membrane"/>
    <property type="evidence" value="ECO:0007669"/>
    <property type="project" value="UniProtKB-SubCell"/>
</dbReference>
<evidence type="ECO:0000256" key="7">
    <source>
        <dbReference type="ARBA" id="ARBA00023136"/>
    </source>
</evidence>
<keyword evidence="7 8" id="KW-0472">Membrane</keyword>
<keyword evidence="5" id="KW-0256">Endoplasmic reticulum</keyword>
<sequence>MEIKEACLSYSIVSLVYQITIITIMYLCNISPISSKSITTFLMVFIPLSMIGCYVLIKLLHSKVSSIKKRKDSFSEVMLLVFTLASFLAGSVLFHVVSILLGAPLIENVEETFSLSMLCSALTVVPLFITHDGRWDDFLSYLPETTYVQDSLSDCIKMVSAFTVIGAWAGAFPIPLDWDRDWQTWPITCCIGALSGQIVGLCFSILSCAGIIPSSPPNWKNKIT</sequence>
<name>A0A7M5WUB1_9CNID</name>
<dbReference type="UniPathway" id="UPA00196"/>
<evidence type="ECO:0000256" key="2">
    <source>
        <dbReference type="ARBA" id="ARBA00004687"/>
    </source>
</evidence>
<dbReference type="InterPro" id="IPR009580">
    <property type="entry name" value="GPI_biosynthesis_protein_Pig-F"/>
</dbReference>
<evidence type="ECO:0000256" key="6">
    <source>
        <dbReference type="ARBA" id="ARBA00022989"/>
    </source>
</evidence>
<feature type="transmembrane region" description="Helical" evidence="8">
    <location>
        <begin position="77"/>
        <end position="101"/>
    </location>
</feature>
<evidence type="ECO:0000313" key="9">
    <source>
        <dbReference type="EnsemblMetazoa" id="CLYHEMP013200.1"/>
    </source>
</evidence>
<evidence type="ECO:0000256" key="3">
    <source>
        <dbReference type="ARBA" id="ARBA00022502"/>
    </source>
</evidence>
<keyword evidence="6 8" id="KW-1133">Transmembrane helix</keyword>
<dbReference type="EnsemblMetazoa" id="CLYHEMT013200.1">
    <property type="protein sequence ID" value="CLYHEMP013200.1"/>
    <property type="gene ID" value="CLYHEMG013200"/>
</dbReference>
<feature type="transmembrane region" description="Helical" evidence="8">
    <location>
        <begin position="38"/>
        <end position="57"/>
    </location>
</feature>
<feature type="transmembrane region" description="Helical" evidence="8">
    <location>
        <begin position="113"/>
        <end position="130"/>
    </location>
</feature>
<reference evidence="9" key="1">
    <citation type="submission" date="2021-01" db="UniProtKB">
        <authorList>
            <consortium name="EnsemblMetazoa"/>
        </authorList>
    </citation>
    <scope>IDENTIFICATION</scope>
</reference>
<dbReference type="Pfam" id="PF06699">
    <property type="entry name" value="PIG-F"/>
    <property type="match status" value="1"/>
</dbReference>
<evidence type="ECO:0000256" key="8">
    <source>
        <dbReference type="SAM" id="Phobius"/>
    </source>
</evidence>
<organism evidence="9 10">
    <name type="scientific">Clytia hemisphaerica</name>
    <dbReference type="NCBI Taxonomy" id="252671"/>
    <lineage>
        <taxon>Eukaryota</taxon>
        <taxon>Metazoa</taxon>
        <taxon>Cnidaria</taxon>
        <taxon>Hydrozoa</taxon>
        <taxon>Hydroidolina</taxon>
        <taxon>Leptothecata</taxon>
        <taxon>Obeliida</taxon>
        <taxon>Clytiidae</taxon>
        <taxon>Clytia</taxon>
    </lineage>
</organism>